<evidence type="ECO:0000313" key="11">
    <source>
        <dbReference type="Proteomes" id="UP001161757"/>
    </source>
</evidence>
<feature type="region of interest" description="Disordered" evidence="8">
    <location>
        <begin position="290"/>
        <end position="383"/>
    </location>
</feature>
<dbReference type="GO" id="GO:0005634">
    <property type="term" value="C:nucleus"/>
    <property type="evidence" value="ECO:0007669"/>
    <property type="project" value="UniProtKB-SubCell"/>
</dbReference>
<evidence type="ECO:0000256" key="6">
    <source>
        <dbReference type="ARBA" id="ARBA00023242"/>
    </source>
</evidence>
<keyword evidence="5" id="KW-0804">Transcription</keyword>
<evidence type="ECO:0000256" key="4">
    <source>
        <dbReference type="ARBA" id="ARBA00023015"/>
    </source>
</evidence>
<evidence type="ECO:0000256" key="5">
    <source>
        <dbReference type="ARBA" id="ARBA00023163"/>
    </source>
</evidence>
<feature type="region of interest" description="Disordered" evidence="8">
    <location>
        <begin position="33"/>
        <end position="52"/>
    </location>
</feature>
<dbReference type="Gene3D" id="2.60.40.3960">
    <property type="entry name" value="Velvet domain"/>
    <property type="match status" value="1"/>
</dbReference>
<dbReference type="FunFam" id="2.60.40.3960:FF:000001">
    <property type="entry name" value="Sexual development activator VeA"/>
    <property type="match status" value="1"/>
</dbReference>
<keyword evidence="6" id="KW-0539">Nucleus</keyword>
<dbReference type="Proteomes" id="UP001161757">
    <property type="component" value="Unassembled WGS sequence"/>
</dbReference>
<evidence type="ECO:0000259" key="9">
    <source>
        <dbReference type="PROSITE" id="PS51821"/>
    </source>
</evidence>
<sequence length="503" mass="55832">MAQPPNETKSEHSRVTIDGRCITYKLEVVQQPEKARACGSGPRSSADRRPVDPPPVVELRVFCNDTDITMLYDATFMLYASLEVARPIAGGKMHTPPVIPVLTGVAVASAAYLDRPKKAAYFIFPDLSVRHEGWYRLKFSLFEGIKHEMDADQGMPFVHNSPAADKLTPPVRHESMANRLEVQSVPFQVYSAKKFPGLNTSTYLSKLVAEQGCRVRIRRDIRQRKRPQKEPEVEDAHSSYHGTPQAAYRSMEHPQHSRSASRNSLGSQFDAELARRASIESLYNRPAIPSRHSSIAPLPSPSLPSLPPTNSLPSLPPSLPPTNAMPPPPTYSHPSSLRQMLNPPAAAEPSMPPPKAYQPFTPTSAQPSPMRPITPDNEDSLASLTLPPILNTSLFNQTTRQYDLPDPTASKRSYSSHTTESEFSLKLGARPDIIPASQYPRTPAPGANDYIEPDNSVRAAREAQQAARDRELFGEPLVYSRSNGNQVEVRHPYLRHLMRHRAT</sequence>
<feature type="compositionally biased region" description="Polar residues" evidence="8">
    <location>
        <begin position="410"/>
        <end position="422"/>
    </location>
</feature>
<dbReference type="GO" id="GO:0051176">
    <property type="term" value="P:positive regulation of sulfur metabolic process"/>
    <property type="evidence" value="ECO:0007669"/>
    <property type="project" value="UniProtKB-ARBA"/>
</dbReference>
<dbReference type="AlphaFoldDB" id="A0AAN6IR00"/>
<dbReference type="InterPro" id="IPR021740">
    <property type="entry name" value="Velvet"/>
</dbReference>
<keyword evidence="4" id="KW-0805">Transcription regulation</keyword>
<dbReference type="InterPro" id="IPR038491">
    <property type="entry name" value="Velvet_dom_sf"/>
</dbReference>
<evidence type="ECO:0000256" key="3">
    <source>
        <dbReference type="ARBA" id="ARBA00022490"/>
    </source>
</evidence>
<comment type="subcellular location">
    <subcellularLocation>
        <location evidence="2">Cytoplasm</location>
    </subcellularLocation>
    <subcellularLocation>
        <location evidence="1">Nucleus</location>
    </subcellularLocation>
</comment>
<evidence type="ECO:0000313" key="10">
    <source>
        <dbReference type="EMBL" id="KAJ8988124.1"/>
    </source>
</evidence>
<evidence type="ECO:0000256" key="1">
    <source>
        <dbReference type="ARBA" id="ARBA00004123"/>
    </source>
</evidence>
<dbReference type="GO" id="GO:0005737">
    <property type="term" value="C:cytoplasm"/>
    <property type="evidence" value="ECO:0007669"/>
    <property type="project" value="UniProtKB-SubCell"/>
</dbReference>
<proteinExistence type="inferred from homology"/>
<feature type="region of interest" description="Disordered" evidence="8">
    <location>
        <begin position="400"/>
        <end position="429"/>
    </location>
</feature>
<feature type="compositionally biased region" description="Polar residues" evidence="8">
    <location>
        <begin position="257"/>
        <end position="267"/>
    </location>
</feature>
<dbReference type="InterPro" id="IPR037525">
    <property type="entry name" value="Velvet_dom"/>
</dbReference>
<feature type="compositionally biased region" description="Pro residues" evidence="8">
    <location>
        <begin position="298"/>
        <end position="307"/>
    </location>
</feature>
<feature type="domain" description="Velvet" evidence="9">
    <location>
        <begin position="19"/>
        <end position="218"/>
    </location>
</feature>
<feature type="region of interest" description="Disordered" evidence="8">
    <location>
        <begin position="219"/>
        <end position="267"/>
    </location>
</feature>
<dbReference type="GO" id="GO:0043455">
    <property type="term" value="P:regulation of secondary metabolic process"/>
    <property type="evidence" value="ECO:0007669"/>
    <property type="project" value="UniProtKB-ARBA"/>
</dbReference>
<comment type="caution">
    <text evidence="10">The sequence shown here is derived from an EMBL/GenBank/DDBJ whole genome shotgun (WGS) entry which is preliminary data.</text>
</comment>
<dbReference type="Pfam" id="PF11754">
    <property type="entry name" value="Velvet"/>
    <property type="match status" value="2"/>
</dbReference>
<name>A0AAN6IR00_EXODE</name>
<reference evidence="10" key="1">
    <citation type="submission" date="2023-01" db="EMBL/GenBank/DDBJ databases">
        <title>Exophiala dermititidis isolated from Cystic Fibrosis Patient.</title>
        <authorList>
            <person name="Kurbessoian T."/>
            <person name="Crocker A."/>
            <person name="Murante D."/>
            <person name="Hogan D.A."/>
            <person name="Stajich J.E."/>
        </authorList>
    </citation>
    <scope>NUCLEOTIDE SEQUENCE</scope>
    <source>
        <strain evidence="10">Ex8</strain>
    </source>
</reference>
<dbReference type="EMBL" id="JAJGCB010000020">
    <property type="protein sequence ID" value="KAJ8988124.1"/>
    <property type="molecule type" value="Genomic_DNA"/>
</dbReference>
<evidence type="ECO:0000256" key="8">
    <source>
        <dbReference type="SAM" id="MobiDB-lite"/>
    </source>
</evidence>
<comment type="similarity">
    <text evidence="7">Belongs to the velvet family. VeA subfamily.</text>
</comment>
<dbReference type="GO" id="GO:0034250">
    <property type="term" value="P:positive regulation of amide metabolic process"/>
    <property type="evidence" value="ECO:0007669"/>
    <property type="project" value="UniProtKB-ARBA"/>
</dbReference>
<protein>
    <recommendedName>
        <fullName evidence="9">Velvet domain-containing protein</fullName>
    </recommendedName>
</protein>
<accession>A0AAN6IR00</accession>
<feature type="compositionally biased region" description="Pro residues" evidence="8">
    <location>
        <begin position="314"/>
        <end position="331"/>
    </location>
</feature>
<evidence type="ECO:0000256" key="7">
    <source>
        <dbReference type="ARBA" id="ARBA00038005"/>
    </source>
</evidence>
<dbReference type="PANTHER" id="PTHR33572:SF14">
    <property type="entry name" value="DEVELOPMENTAL AND SECONDARY METABOLISM REGULATOR VEA"/>
    <property type="match status" value="1"/>
</dbReference>
<dbReference type="PROSITE" id="PS51821">
    <property type="entry name" value="VELVET"/>
    <property type="match status" value="1"/>
</dbReference>
<evidence type="ECO:0000256" key="2">
    <source>
        <dbReference type="ARBA" id="ARBA00004496"/>
    </source>
</evidence>
<feature type="compositionally biased region" description="Basic and acidic residues" evidence="8">
    <location>
        <begin position="228"/>
        <end position="238"/>
    </location>
</feature>
<gene>
    <name evidence="10" type="ORF">HRR80_007900</name>
</gene>
<keyword evidence="3" id="KW-0963">Cytoplasm</keyword>
<dbReference type="PANTHER" id="PTHR33572">
    <property type="entry name" value="SPORE DEVELOPMENT REGULATOR VOSA"/>
    <property type="match status" value="1"/>
</dbReference>
<organism evidence="10 11">
    <name type="scientific">Exophiala dermatitidis</name>
    <name type="common">Black yeast-like fungus</name>
    <name type="synonym">Wangiella dermatitidis</name>
    <dbReference type="NCBI Taxonomy" id="5970"/>
    <lineage>
        <taxon>Eukaryota</taxon>
        <taxon>Fungi</taxon>
        <taxon>Dikarya</taxon>
        <taxon>Ascomycota</taxon>
        <taxon>Pezizomycotina</taxon>
        <taxon>Eurotiomycetes</taxon>
        <taxon>Chaetothyriomycetidae</taxon>
        <taxon>Chaetothyriales</taxon>
        <taxon>Herpotrichiellaceae</taxon>
        <taxon>Exophiala</taxon>
    </lineage>
</organism>